<gene>
    <name evidence="1" type="ORF">PYW08_009961</name>
</gene>
<comment type="caution">
    <text evidence="1">The sequence shown here is derived from an EMBL/GenBank/DDBJ whole genome shotgun (WGS) entry which is preliminary data.</text>
</comment>
<sequence>MPIADVLLHPEYKHFGAKYSLALMKLITPVKSRYMLPACLPFKNYLLDDNGRLTRSKLFHIDFTSDVPRDFIEEDKAVERVSILPRELCFLYDGAESVENATKMTQNRMACTTGCGFRSGAPTLVHEHTGHWSIVALSQGSHYCPDPLRSRRPPAPPQHIMIHPYVPWITAAITGKAVGAFAKDDPFGFIMPRASIYDLIAHGWIGHWWMGGLRCYDRGEAADDMFKFYHEIFQLKPITQTFLTYYLEIDSAHDSMIICVKVGLPFRLGQPRVWELDTPIVKVRIPMIKFYYMYRFQIEAWAYNATDHESSTEESSSSESQGDSEDYDLLREGRAGKGIAQMQRAGKGGEQTPLID</sequence>
<organism evidence="1 2">
    <name type="scientific">Mythimna loreyi</name>
    <dbReference type="NCBI Taxonomy" id="667449"/>
    <lineage>
        <taxon>Eukaryota</taxon>
        <taxon>Metazoa</taxon>
        <taxon>Ecdysozoa</taxon>
        <taxon>Arthropoda</taxon>
        <taxon>Hexapoda</taxon>
        <taxon>Insecta</taxon>
        <taxon>Pterygota</taxon>
        <taxon>Neoptera</taxon>
        <taxon>Endopterygota</taxon>
        <taxon>Lepidoptera</taxon>
        <taxon>Glossata</taxon>
        <taxon>Ditrysia</taxon>
        <taxon>Noctuoidea</taxon>
        <taxon>Noctuidae</taxon>
        <taxon>Noctuinae</taxon>
        <taxon>Hadenini</taxon>
        <taxon>Mythimna</taxon>
    </lineage>
</organism>
<reference evidence="1" key="1">
    <citation type="submission" date="2023-03" db="EMBL/GenBank/DDBJ databases">
        <title>Chromosome-level genomes of two armyworms, Mythimna separata and Mythimna loreyi, provide insights into the biosynthesis and reception of sex pheromones.</title>
        <authorList>
            <person name="Zhao H."/>
        </authorList>
    </citation>
    <scope>NUCLEOTIDE SEQUENCE</scope>
    <source>
        <strain evidence="1">BeijingLab</strain>
    </source>
</reference>
<keyword evidence="2" id="KW-1185">Reference proteome</keyword>
<proteinExistence type="predicted"/>
<dbReference type="Proteomes" id="UP001231649">
    <property type="component" value="Chromosome 25"/>
</dbReference>
<evidence type="ECO:0000313" key="1">
    <source>
        <dbReference type="EMBL" id="KAJ8708579.1"/>
    </source>
</evidence>
<dbReference type="EMBL" id="CM056801">
    <property type="protein sequence ID" value="KAJ8708579.1"/>
    <property type="molecule type" value="Genomic_DNA"/>
</dbReference>
<name>A0ACC2Q6Z1_9NEOP</name>
<protein>
    <submittedName>
        <fullName evidence="1">Uncharacterized protein</fullName>
    </submittedName>
</protein>
<accession>A0ACC2Q6Z1</accession>
<evidence type="ECO:0000313" key="2">
    <source>
        <dbReference type="Proteomes" id="UP001231649"/>
    </source>
</evidence>